<comment type="caution">
    <text evidence="5">The sequence shown here is derived from an EMBL/GenBank/DDBJ whole genome shotgun (WGS) entry which is preliminary data.</text>
</comment>
<keyword evidence="3" id="KW-0804">Transcription</keyword>
<dbReference type="InterPro" id="IPR036286">
    <property type="entry name" value="LexA/Signal_pep-like_sf"/>
</dbReference>
<evidence type="ECO:0000259" key="4">
    <source>
        <dbReference type="Pfam" id="PF00717"/>
    </source>
</evidence>
<dbReference type="Pfam" id="PF00717">
    <property type="entry name" value="Peptidase_S24"/>
    <property type="match status" value="1"/>
</dbReference>
<sequence>MDGLEQDRQLVRALAEFAGLTPAALARAAGVAVTTINRPYNGTATTRLSQPTLEKLRARFPTYPGWTEQEASVAVPKVAGTYRPAEDGRPELVEVAEIDLRFGLGGAFMDEHPEIQVRSFSRAWLRQITTSPPDQLCWAKGRGNSMEPTISDGDIILIDRTEQRVDYGDLYWAIAFGQVGMIKRLRPMPDGSVKILSDNPSVPPDVAVDDELHVFGRVVAIVKKV</sequence>
<evidence type="ECO:0000256" key="1">
    <source>
        <dbReference type="ARBA" id="ARBA00023015"/>
    </source>
</evidence>
<feature type="domain" description="Peptidase S24/S26A/S26B/S26C" evidence="4">
    <location>
        <begin position="118"/>
        <end position="219"/>
    </location>
</feature>
<evidence type="ECO:0000256" key="2">
    <source>
        <dbReference type="ARBA" id="ARBA00023125"/>
    </source>
</evidence>
<evidence type="ECO:0000256" key="3">
    <source>
        <dbReference type="ARBA" id="ARBA00023163"/>
    </source>
</evidence>
<evidence type="ECO:0000313" key="6">
    <source>
        <dbReference type="Proteomes" id="UP001138540"/>
    </source>
</evidence>
<accession>A0ABR6NJD2</accession>
<dbReference type="PANTHER" id="PTHR40661:SF3">
    <property type="entry name" value="FELS-1 PROPHAGE TRANSCRIPTIONAL REGULATOR"/>
    <property type="match status" value="1"/>
</dbReference>
<dbReference type="SUPFAM" id="SSF51306">
    <property type="entry name" value="LexA/Signal peptidase"/>
    <property type="match status" value="1"/>
</dbReference>
<dbReference type="RefSeq" id="WP_184155884.1">
    <property type="nucleotide sequence ID" value="NZ_JACHKA010000001.1"/>
</dbReference>
<organism evidence="5 6">
    <name type="scientific">Sphingobium lignivorans</name>
    <dbReference type="NCBI Taxonomy" id="2735886"/>
    <lineage>
        <taxon>Bacteria</taxon>
        <taxon>Pseudomonadati</taxon>
        <taxon>Pseudomonadota</taxon>
        <taxon>Alphaproteobacteria</taxon>
        <taxon>Sphingomonadales</taxon>
        <taxon>Sphingomonadaceae</taxon>
        <taxon>Sphingobium</taxon>
    </lineage>
</organism>
<protein>
    <submittedName>
        <fullName evidence="5">Phage repressor protein C with HTH and peptisase S24 domain</fullName>
    </submittedName>
</protein>
<evidence type="ECO:0000313" key="5">
    <source>
        <dbReference type="EMBL" id="MBB5987390.1"/>
    </source>
</evidence>
<proteinExistence type="predicted"/>
<keyword evidence="1" id="KW-0805">Transcription regulation</keyword>
<name>A0ABR6NJD2_9SPHN</name>
<dbReference type="InterPro" id="IPR039418">
    <property type="entry name" value="LexA-like"/>
</dbReference>
<gene>
    <name evidence="5" type="ORF">HNP60_003364</name>
</gene>
<dbReference type="Gene3D" id="2.10.109.10">
    <property type="entry name" value="Umud Fragment, subunit A"/>
    <property type="match status" value="1"/>
</dbReference>
<dbReference type="PANTHER" id="PTHR40661">
    <property type="match status" value="1"/>
</dbReference>
<keyword evidence="2" id="KW-0238">DNA-binding</keyword>
<dbReference type="InterPro" id="IPR015927">
    <property type="entry name" value="Peptidase_S24_S26A/B/C"/>
</dbReference>
<dbReference type="EMBL" id="JACHKA010000001">
    <property type="protein sequence ID" value="MBB5987390.1"/>
    <property type="molecule type" value="Genomic_DNA"/>
</dbReference>
<keyword evidence="6" id="KW-1185">Reference proteome</keyword>
<dbReference type="CDD" id="cd06529">
    <property type="entry name" value="S24_LexA-like"/>
    <property type="match status" value="1"/>
</dbReference>
<reference evidence="5 6" key="1">
    <citation type="submission" date="2020-08" db="EMBL/GenBank/DDBJ databases">
        <title>Exploring microbial biodiversity for novel pathways involved in the catabolism of aromatic compounds derived from lignin.</title>
        <authorList>
            <person name="Elkins J."/>
        </authorList>
    </citation>
    <scope>NUCLEOTIDE SEQUENCE [LARGE SCALE GENOMIC DNA]</scope>
    <source>
        <strain evidence="5 6">B1D3A</strain>
    </source>
</reference>
<dbReference type="Proteomes" id="UP001138540">
    <property type="component" value="Unassembled WGS sequence"/>
</dbReference>